<name>A0A6A5UPS7_9PLEO</name>
<dbReference type="EMBL" id="ML976735">
    <property type="protein sequence ID" value="KAF1967193.1"/>
    <property type="molecule type" value="Genomic_DNA"/>
</dbReference>
<dbReference type="Proteomes" id="UP000800036">
    <property type="component" value="Unassembled WGS sequence"/>
</dbReference>
<gene>
    <name evidence="1" type="ORF">BU23DRAFT_300993</name>
</gene>
<organism evidence="1 2">
    <name type="scientific">Bimuria novae-zelandiae CBS 107.79</name>
    <dbReference type="NCBI Taxonomy" id="1447943"/>
    <lineage>
        <taxon>Eukaryota</taxon>
        <taxon>Fungi</taxon>
        <taxon>Dikarya</taxon>
        <taxon>Ascomycota</taxon>
        <taxon>Pezizomycotina</taxon>
        <taxon>Dothideomycetes</taxon>
        <taxon>Pleosporomycetidae</taxon>
        <taxon>Pleosporales</taxon>
        <taxon>Massarineae</taxon>
        <taxon>Didymosphaeriaceae</taxon>
        <taxon>Bimuria</taxon>
    </lineage>
</organism>
<dbReference type="AlphaFoldDB" id="A0A6A5UPS7"/>
<protein>
    <submittedName>
        <fullName evidence="1">Uncharacterized protein</fullName>
    </submittedName>
</protein>
<evidence type="ECO:0000313" key="1">
    <source>
        <dbReference type="EMBL" id="KAF1967193.1"/>
    </source>
</evidence>
<proteinExistence type="predicted"/>
<evidence type="ECO:0000313" key="2">
    <source>
        <dbReference type="Proteomes" id="UP000800036"/>
    </source>
</evidence>
<reference evidence="1" key="1">
    <citation type="journal article" date="2020" name="Stud. Mycol.">
        <title>101 Dothideomycetes genomes: a test case for predicting lifestyles and emergence of pathogens.</title>
        <authorList>
            <person name="Haridas S."/>
            <person name="Albert R."/>
            <person name="Binder M."/>
            <person name="Bloem J."/>
            <person name="Labutti K."/>
            <person name="Salamov A."/>
            <person name="Andreopoulos B."/>
            <person name="Baker S."/>
            <person name="Barry K."/>
            <person name="Bills G."/>
            <person name="Bluhm B."/>
            <person name="Cannon C."/>
            <person name="Castanera R."/>
            <person name="Culley D."/>
            <person name="Daum C."/>
            <person name="Ezra D."/>
            <person name="Gonzalez J."/>
            <person name="Henrissat B."/>
            <person name="Kuo A."/>
            <person name="Liang C."/>
            <person name="Lipzen A."/>
            <person name="Lutzoni F."/>
            <person name="Magnuson J."/>
            <person name="Mondo S."/>
            <person name="Nolan M."/>
            <person name="Ohm R."/>
            <person name="Pangilinan J."/>
            <person name="Park H.-J."/>
            <person name="Ramirez L."/>
            <person name="Alfaro M."/>
            <person name="Sun H."/>
            <person name="Tritt A."/>
            <person name="Yoshinaga Y."/>
            <person name="Zwiers L.-H."/>
            <person name="Turgeon B."/>
            <person name="Goodwin S."/>
            <person name="Spatafora J."/>
            <person name="Crous P."/>
            <person name="Grigoriev I."/>
        </authorList>
    </citation>
    <scope>NUCLEOTIDE SEQUENCE</scope>
    <source>
        <strain evidence="1">CBS 107.79</strain>
    </source>
</reference>
<keyword evidence="2" id="KW-1185">Reference proteome</keyword>
<accession>A0A6A5UPS7</accession>
<sequence length="115" mass="12912">MRAMRDGRAASTRILLLDRTRAAYCFIQPENENIASAALPAKNLPRHMRHPGNALLLVRLTYSVWSITFPKACNAPSSISVESRRPFLCLSQHLVSTHYTPRSVPIFLLPVFGHT</sequence>